<dbReference type="Proteomes" id="UP000054783">
    <property type="component" value="Unassembled WGS sequence"/>
</dbReference>
<proteinExistence type="predicted"/>
<organism evidence="2 3">
    <name type="scientific">Trichinella patagoniensis</name>
    <dbReference type="NCBI Taxonomy" id="990121"/>
    <lineage>
        <taxon>Eukaryota</taxon>
        <taxon>Metazoa</taxon>
        <taxon>Ecdysozoa</taxon>
        <taxon>Nematoda</taxon>
        <taxon>Enoplea</taxon>
        <taxon>Dorylaimia</taxon>
        <taxon>Trichinellida</taxon>
        <taxon>Trichinellidae</taxon>
        <taxon>Trichinella</taxon>
    </lineage>
</organism>
<reference evidence="2 3" key="1">
    <citation type="submission" date="2015-01" db="EMBL/GenBank/DDBJ databases">
        <title>Evolution of Trichinella species and genotypes.</title>
        <authorList>
            <person name="Korhonen P.K."/>
            <person name="Edoardo P."/>
            <person name="Giuseppe L.R."/>
            <person name="Gasser R.B."/>
        </authorList>
    </citation>
    <scope>NUCLEOTIDE SEQUENCE [LARGE SCALE GENOMIC DNA]</scope>
    <source>
        <strain evidence="2">ISS2496</strain>
    </source>
</reference>
<dbReference type="AlphaFoldDB" id="A0A0V0ZM30"/>
<keyword evidence="3" id="KW-1185">Reference proteome</keyword>
<protein>
    <submittedName>
        <fullName evidence="2">Uncharacterized protein</fullName>
    </submittedName>
</protein>
<accession>A0A0V0ZM30</accession>
<feature type="region of interest" description="Disordered" evidence="1">
    <location>
        <begin position="94"/>
        <end position="114"/>
    </location>
</feature>
<feature type="region of interest" description="Disordered" evidence="1">
    <location>
        <begin position="1"/>
        <end position="33"/>
    </location>
</feature>
<name>A0A0V0ZM30_9BILA</name>
<evidence type="ECO:0000256" key="1">
    <source>
        <dbReference type="SAM" id="MobiDB-lite"/>
    </source>
</evidence>
<gene>
    <name evidence="2" type="ORF">T12_15005</name>
</gene>
<evidence type="ECO:0000313" key="3">
    <source>
        <dbReference type="Proteomes" id="UP000054783"/>
    </source>
</evidence>
<sequence length="114" mass="13010">MQFWNISSETTHDPLTPELCSGEPHFGGELHSRSRNLSNESIRHDVCAVFQNDATVGRRGIKLIPVSTYPAMYDQQNHFAPATASVPMVVELKDRQTQQVKQRNNGKKRNEYLR</sequence>
<comment type="caution">
    <text evidence="2">The sequence shown here is derived from an EMBL/GenBank/DDBJ whole genome shotgun (WGS) entry which is preliminary data.</text>
</comment>
<dbReference type="EMBL" id="JYDQ01000137">
    <property type="protein sequence ID" value="KRY13525.1"/>
    <property type="molecule type" value="Genomic_DNA"/>
</dbReference>
<evidence type="ECO:0000313" key="2">
    <source>
        <dbReference type="EMBL" id="KRY13525.1"/>
    </source>
</evidence>